<dbReference type="Gene3D" id="3.30.110.70">
    <property type="entry name" value="Hypothetical protein apc22750. Chain B"/>
    <property type="match status" value="1"/>
</dbReference>
<dbReference type="PANTHER" id="PTHR34068:SF2">
    <property type="entry name" value="UPF0145 PROTEIN SCO3412"/>
    <property type="match status" value="1"/>
</dbReference>
<dbReference type="EMBL" id="UINC01009453">
    <property type="protein sequence ID" value="SVA42392.1"/>
    <property type="molecule type" value="Genomic_DNA"/>
</dbReference>
<comment type="similarity">
    <text evidence="1">Belongs to the UPF0145 family.</text>
</comment>
<sequence>MLITTQDQPADHRIVKTFGLVQGSTIRARHIGNDILAGLRNIVGGEVHEYTKMLAESREQALDRMKAEAEKLGANGIVCMRFTTSTIMSGMAEFLAYGTAVQLEHSAKDN</sequence>
<dbReference type="Pfam" id="PF01906">
    <property type="entry name" value="YbjQ_1"/>
    <property type="match status" value="1"/>
</dbReference>
<gene>
    <name evidence="2" type="ORF">METZ01_LOCUS95246</name>
</gene>
<dbReference type="AlphaFoldDB" id="A0A381VQ24"/>
<evidence type="ECO:0000313" key="2">
    <source>
        <dbReference type="EMBL" id="SVA42392.1"/>
    </source>
</evidence>
<organism evidence="2">
    <name type="scientific">marine metagenome</name>
    <dbReference type="NCBI Taxonomy" id="408172"/>
    <lineage>
        <taxon>unclassified sequences</taxon>
        <taxon>metagenomes</taxon>
        <taxon>ecological metagenomes</taxon>
    </lineage>
</organism>
<dbReference type="SUPFAM" id="SSF117782">
    <property type="entry name" value="YbjQ-like"/>
    <property type="match status" value="1"/>
</dbReference>
<dbReference type="InterPro" id="IPR002765">
    <property type="entry name" value="UPF0145_YbjQ-like"/>
</dbReference>
<evidence type="ECO:0000256" key="1">
    <source>
        <dbReference type="ARBA" id="ARBA00010751"/>
    </source>
</evidence>
<name>A0A381VQ24_9ZZZZ</name>
<dbReference type="HAMAP" id="MF_00338">
    <property type="entry name" value="UPF0145"/>
    <property type="match status" value="1"/>
</dbReference>
<accession>A0A381VQ24</accession>
<proteinExistence type="inferred from homology"/>
<protein>
    <submittedName>
        <fullName evidence="2">Uncharacterized protein</fullName>
    </submittedName>
</protein>
<dbReference type="InterPro" id="IPR035439">
    <property type="entry name" value="UPF0145_dom_sf"/>
</dbReference>
<dbReference type="PANTHER" id="PTHR34068">
    <property type="entry name" value="UPF0145 PROTEIN YBJQ"/>
    <property type="match status" value="1"/>
</dbReference>
<reference evidence="2" key="1">
    <citation type="submission" date="2018-05" db="EMBL/GenBank/DDBJ databases">
        <authorList>
            <person name="Lanie J.A."/>
            <person name="Ng W.-L."/>
            <person name="Kazmierczak K.M."/>
            <person name="Andrzejewski T.M."/>
            <person name="Davidsen T.M."/>
            <person name="Wayne K.J."/>
            <person name="Tettelin H."/>
            <person name="Glass J.I."/>
            <person name="Rusch D."/>
            <person name="Podicherti R."/>
            <person name="Tsui H.-C.T."/>
            <person name="Winkler M.E."/>
        </authorList>
    </citation>
    <scope>NUCLEOTIDE SEQUENCE</scope>
</reference>